<evidence type="ECO:0008006" key="4">
    <source>
        <dbReference type="Google" id="ProtNLM"/>
    </source>
</evidence>
<dbReference type="AlphaFoldDB" id="A0A4P9XJ30"/>
<evidence type="ECO:0000313" key="3">
    <source>
        <dbReference type="Proteomes" id="UP000271241"/>
    </source>
</evidence>
<name>A0A4P9XJ30_9FUNG</name>
<proteinExistence type="predicted"/>
<evidence type="ECO:0000256" key="1">
    <source>
        <dbReference type="SAM" id="SignalP"/>
    </source>
</evidence>
<evidence type="ECO:0000313" key="2">
    <source>
        <dbReference type="EMBL" id="RKP05361.1"/>
    </source>
</evidence>
<dbReference type="Proteomes" id="UP000271241">
    <property type="component" value="Unassembled WGS sequence"/>
</dbReference>
<keyword evidence="3" id="KW-1185">Reference proteome</keyword>
<sequence>MFFRPRLCMAIGAFVLPLLSQTMVAAQKELPSKVSISVTEEYYTGTIGGPSTKIVANPSSGESFSKTEGNFIPRMSGELCNSDICLKYSSGQFEAFGGGKSLGSCSCDVGEPEGSSPRVRKCDCDIRINRGVETFMFGIKPTQNSRRRRRWA</sequence>
<keyword evidence="1" id="KW-0732">Signal</keyword>
<protein>
    <recommendedName>
        <fullName evidence="4">WSC domain-containing protein</fullName>
    </recommendedName>
</protein>
<accession>A0A4P9XJ30</accession>
<feature type="signal peptide" evidence="1">
    <location>
        <begin position="1"/>
        <end position="26"/>
    </location>
</feature>
<organism evidence="2 3">
    <name type="scientific">Thamnocephalis sphaerospora</name>
    <dbReference type="NCBI Taxonomy" id="78915"/>
    <lineage>
        <taxon>Eukaryota</taxon>
        <taxon>Fungi</taxon>
        <taxon>Fungi incertae sedis</taxon>
        <taxon>Zoopagomycota</taxon>
        <taxon>Zoopagomycotina</taxon>
        <taxon>Zoopagomycetes</taxon>
        <taxon>Zoopagales</taxon>
        <taxon>Sigmoideomycetaceae</taxon>
        <taxon>Thamnocephalis</taxon>
    </lineage>
</organism>
<dbReference type="EMBL" id="KZ993157">
    <property type="protein sequence ID" value="RKP05361.1"/>
    <property type="molecule type" value="Genomic_DNA"/>
</dbReference>
<feature type="chain" id="PRO_5020834764" description="WSC domain-containing protein" evidence="1">
    <location>
        <begin position="27"/>
        <end position="152"/>
    </location>
</feature>
<reference evidence="3" key="1">
    <citation type="journal article" date="2018" name="Nat. Microbiol.">
        <title>Leveraging single-cell genomics to expand the fungal tree of life.</title>
        <authorList>
            <person name="Ahrendt S.R."/>
            <person name="Quandt C.A."/>
            <person name="Ciobanu D."/>
            <person name="Clum A."/>
            <person name="Salamov A."/>
            <person name="Andreopoulos B."/>
            <person name="Cheng J.F."/>
            <person name="Woyke T."/>
            <person name="Pelin A."/>
            <person name="Henrissat B."/>
            <person name="Reynolds N.K."/>
            <person name="Benny G.L."/>
            <person name="Smith M.E."/>
            <person name="James T.Y."/>
            <person name="Grigoriev I.V."/>
        </authorList>
    </citation>
    <scope>NUCLEOTIDE SEQUENCE [LARGE SCALE GENOMIC DNA]</scope>
    <source>
        <strain evidence="3">RSA 1356</strain>
    </source>
</reference>
<gene>
    <name evidence="2" type="ORF">THASP1DRAFT_26128</name>
</gene>